<evidence type="ECO:0000256" key="1">
    <source>
        <dbReference type="ARBA" id="ARBA00023015"/>
    </source>
</evidence>
<evidence type="ECO:0000256" key="2">
    <source>
        <dbReference type="ARBA" id="ARBA00023125"/>
    </source>
</evidence>
<dbReference type="InterPro" id="IPR036390">
    <property type="entry name" value="WH_DNA-bd_sf"/>
</dbReference>
<comment type="caution">
    <text evidence="5">The sequence shown here is derived from an EMBL/GenBank/DDBJ whole genome shotgun (WGS) entry which is preliminary data.</text>
</comment>
<gene>
    <name evidence="5" type="ORF">ENJ15_07190</name>
</gene>
<feature type="domain" description="HTH marR-type" evidence="4">
    <location>
        <begin position="7"/>
        <end position="139"/>
    </location>
</feature>
<keyword evidence="2" id="KW-0238">DNA-binding</keyword>
<protein>
    <submittedName>
        <fullName evidence="5">MarR family transcriptional regulator</fullName>
    </submittedName>
</protein>
<dbReference type="PRINTS" id="PR00598">
    <property type="entry name" value="HTHMARR"/>
</dbReference>
<keyword evidence="3" id="KW-0804">Transcription</keyword>
<keyword evidence="1" id="KW-0805">Transcription regulation</keyword>
<proteinExistence type="predicted"/>
<reference evidence="5" key="1">
    <citation type="journal article" date="2020" name="mSystems">
        <title>Genome- and Community-Level Interaction Insights into Carbon Utilization and Element Cycling Functions of Hydrothermarchaeota in Hydrothermal Sediment.</title>
        <authorList>
            <person name="Zhou Z."/>
            <person name="Liu Y."/>
            <person name="Xu W."/>
            <person name="Pan J."/>
            <person name="Luo Z.H."/>
            <person name="Li M."/>
        </authorList>
    </citation>
    <scope>NUCLEOTIDE SEQUENCE [LARGE SCALE GENOMIC DNA]</scope>
    <source>
        <strain evidence="5">HyVt-460</strain>
    </source>
</reference>
<name>A0A7V5VFJ9_CALAY</name>
<dbReference type="Pfam" id="PF01047">
    <property type="entry name" value="MarR"/>
    <property type="match status" value="1"/>
</dbReference>
<dbReference type="InterPro" id="IPR036388">
    <property type="entry name" value="WH-like_DNA-bd_sf"/>
</dbReference>
<evidence type="ECO:0000259" key="4">
    <source>
        <dbReference type="PROSITE" id="PS50995"/>
    </source>
</evidence>
<dbReference type="InterPro" id="IPR000835">
    <property type="entry name" value="HTH_MarR-typ"/>
</dbReference>
<dbReference type="EMBL" id="DRLI01000277">
    <property type="protein sequence ID" value="HHM02783.1"/>
    <property type="molecule type" value="Genomic_DNA"/>
</dbReference>
<dbReference type="GO" id="GO:0003700">
    <property type="term" value="F:DNA-binding transcription factor activity"/>
    <property type="evidence" value="ECO:0007669"/>
    <property type="project" value="InterPro"/>
</dbReference>
<dbReference type="GO" id="GO:0003677">
    <property type="term" value="F:DNA binding"/>
    <property type="evidence" value="ECO:0007669"/>
    <property type="project" value="UniProtKB-KW"/>
</dbReference>
<dbReference type="Gene3D" id="1.10.10.10">
    <property type="entry name" value="Winged helix-like DNA-binding domain superfamily/Winged helix DNA-binding domain"/>
    <property type="match status" value="1"/>
</dbReference>
<evidence type="ECO:0000256" key="3">
    <source>
        <dbReference type="ARBA" id="ARBA00023163"/>
    </source>
</evidence>
<dbReference type="SUPFAM" id="SSF46785">
    <property type="entry name" value="Winged helix' DNA-binding domain"/>
    <property type="match status" value="1"/>
</dbReference>
<organism evidence="5">
    <name type="scientific">Caldithrix abyssi</name>
    <dbReference type="NCBI Taxonomy" id="187145"/>
    <lineage>
        <taxon>Bacteria</taxon>
        <taxon>Pseudomonadati</taxon>
        <taxon>Calditrichota</taxon>
        <taxon>Calditrichia</taxon>
        <taxon>Calditrichales</taxon>
        <taxon>Calditrichaceae</taxon>
        <taxon>Caldithrix</taxon>
    </lineage>
</organism>
<dbReference type="PROSITE" id="PS50995">
    <property type="entry name" value="HTH_MARR_2"/>
    <property type="match status" value="1"/>
</dbReference>
<dbReference type="Proteomes" id="UP000885771">
    <property type="component" value="Unassembled WGS sequence"/>
</dbReference>
<dbReference type="PANTHER" id="PTHR42756:SF1">
    <property type="entry name" value="TRANSCRIPTIONAL REPRESSOR OF EMRAB OPERON"/>
    <property type="match status" value="1"/>
</dbReference>
<dbReference type="PANTHER" id="PTHR42756">
    <property type="entry name" value="TRANSCRIPTIONAL REGULATOR, MARR"/>
    <property type="match status" value="1"/>
</dbReference>
<accession>A0A7V5VFJ9</accession>
<evidence type="ECO:0000313" key="5">
    <source>
        <dbReference type="EMBL" id="HHM02783.1"/>
    </source>
</evidence>
<dbReference type="SMART" id="SM00347">
    <property type="entry name" value="HTH_MARR"/>
    <property type="match status" value="1"/>
</dbReference>
<dbReference type="AlphaFoldDB" id="A0A7V5VFJ9"/>
<sequence>MSSDTIEHRMANLIFTLRQKCYTKDMYFVHSFNITLAEYNCLVLFFSRDSYGVKDLAKALDITPGGVTRIITSLEKKGIVKRQISREDRRNIIVSLTKKGSNMVERLREASVELHGKILDQMEPGSQETVLKALQHLTEAIDGWVVEHTQNKK</sequence>